<protein>
    <submittedName>
        <fullName evidence="1">Uncharacterized protein</fullName>
    </submittedName>
</protein>
<name>A0A392V8M8_9FABA</name>
<feature type="non-terminal residue" evidence="1">
    <location>
        <position position="41"/>
    </location>
</feature>
<keyword evidence="2" id="KW-1185">Reference proteome</keyword>
<reference evidence="1 2" key="1">
    <citation type="journal article" date="2018" name="Front. Plant Sci.">
        <title>Red Clover (Trifolium pratense) and Zigzag Clover (T. medium) - A Picture of Genomic Similarities and Differences.</title>
        <authorList>
            <person name="Dluhosova J."/>
            <person name="Istvanek J."/>
            <person name="Nedelnik J."/>
            <person name="Repkova J."/>
        </authorList>
    </citation>
    <scope>NUCLEOTIDE SEQUENCE [LARGE SCALE GENOMIC DNA]</scope>
    <source>
        <strain evidence="2">cv. 10/8</strain>
        <tissue evidence="1">Leaf</tissue>
    </source>
</reference>
<comment type="caution">
    <text evidence="1">The sequence shown here is derived from an EMBL/GenBank/DDBJ whole genome shotgun (WGS) entry which is preliminary data.</text>
</comment>
<dbReference type="AlphaFoldDB" id="A0A392V8M8"/>
<dbReference type="EMBL" id="LXQA011075537">
    <property type="protein sequence ID" value="MCI83793.1"/>
    <property type="molecule type" value="Genomic_DNA"/>
</dbReference>
<proteinExistence type="predicted"/>
<sequence>MSGKWRVPPWRTPPWGTSPRRVSRMSFLATWGVSRHTLVSP</sequence>
<organism evidence="1 2">
    <name type="scientific">Trifolium medium</name>
    <dbReference type="NCBI Taxonomy" id="97028"/>
    <lineage>
        <taxon>Eukaryota</taxon>
        <taxon>Viridiplantae</taxon>
        <taxon>Streptophyta</taxon>
        <taxon>Embryophyta</taxon>
        <taxon>Tracheophyta</taxon>
        <taxon>Spermatophyta</taxon>
        <taxon>Magnoliopsida</taxon>
        <taxon>eudicotyledons</taxon>
        <taxon>Gunneridae</taxon>
        <taxon>Pentapetalae</taxon>
        <taxon>rosids</taxon>
        <taxon>fabids</taxon>
        <taxon>Fabales</taxon>
        <taxon>Fabaceae</taxon>
        <taxon>Papilionoideae</taxon>
        <taxon>50 kb inversion clade</taxon>
        <taxon>NPAAA clade</taxon>
        <taxon>Hologalegina</taxon>
        <taxon>IRL clade</taxon>
        <taxon>Trifolieae</taxon>
        <taxon>Trifolium</taxon>
    </lineage>
</organism>
<accession>A0A392V8M8</accession>
<evidence type="ECO:0000313" key="1">
    <source>
        <dbReference type="EMBL" id="MCI83793.1"/>
    </source>
</evidence>
<dbReference type="Proteomes" id="UP000265520">
    <property type="component" value="Unassembled WGS sequence"/>
</dbReference>
<evidence type="ECO:0000313" key="2">
    <source>
        <dbReference type="Proteomes" id="UP000265520"/>
    </source>
</evidence>